<evidence type="ECO:0000313" key="2">
    <source>
        <dbReference type="Proteomes" id="UP000033934"/>
    </source>
</evidence>
<protein>
    <recommendedName>
        <fullName evidence="3">IrrE N-terminal-like domain-containing protein</fullName>
    </recommendedName>
</protein>
<comment type="caution">
    <text evidence="1">The sequence shown here is derived from an EMBL/GenBank/DDBJ whole genome shotgun (WGS) entry which is preliminary data.</text>
</comment>
<gene>
    <name evidence="1" type="ORF">UT11_C0034G0014</name>
</gene>
<dbReference type="EMBL" id="LBVO01000034">
    <property type="protein sequence ID" value="KKQ88338.1"/>
    <property type="molecule type" value="Genomic_DNA"/>
</dbReference>
<evidence type="ECO:0008006" key="3">
    <source>
        <dbReference type="Google" id="ProtNLM"/>
    </source>
</evidence>
<reference evidence="1 2" key="1">
    <citation type="journal article" date="2015" name="Nature">
        <title>rRNA introns, odd ribosomes, and small enigmatic genomes across a large radiation of phyla.</title>
        <authorList>
            <person name="Brown C.T."/>
            <person name="Hug L.A."/>
            <person name="Thomas B.C."/>
            <person name="Sharon I."/>
            <person name="Castelle C.J."/>
            <person name="Singh A."/>
            <person name="Wilkins M.J."/>
            <person name="Williams K.H."/>
            <person name="Banfield J.F."/>
        </authorList>
    </citation>
    <scope>NUCLEOTIDE SEQUENCE [LARGE SCALE GENOMIC DNA]</scope>
</reference>
<organism evidence="1 2">
    <name type="scientific">Berkelbacteria bacterium GW2011_GWA2_38_9</name>
    <dbReference type="NCBI Taxonomy" id="1618334"/>
    <lineage>
        <taxon>Bacteria</taxon>
        <taxon>Candidatus Berkelbacteria</taxon>
    </lineage>
</organism>
<dbReference type="Gene3D" id="1.10.10.2910">
    <property type="match status" value="1"/>
</dbReference>
<dbReference type="AlphaFoldDB" id="A0A0G0L8K5"/>
<feature type="non-terminal residue" evidence="1">
    <location>
        <position position="1"/>
    </location>
</feature>
<accession>A0A0G0L8K5</accession>
<sequence length="93" mass="10572">CSDLQVRKLSGFSPTHCREKNSINGLIIPDRNEIIINKSLDLKERVLTLVHELIHLVDPKLSEKQTEENAQSLYTKLSDRNLGFLEFAVSHSS</sequence>
<dbReference type="Proteomes" id="UP000033934">
    <property type="component" value="Unassembled WGS sequence"/>
</dbReference>
<evidence type="ECO:0000313" key="1">
    <source>
        <dbReference type="EMBL" id="KKQ88338.1"/>
    </source>
</evidence>
<proteinExistence type="predicted"/>
<name>A0A0G0L8K5_9BACT</name>